<proteinExistence type="predicted"/>
<keyword evidence="1" id="KW-0812">Transmembrane</keyword>
<gene>
    <name evidence="2" type="ORF">COS52_03140</name>
</gene>
<reference evidence="3" key="1">
    <citation type="submission" date="2017-09" db="EMBL/GenBank/DDBJ databases">
        <title>Depth-based differentiation of microbial function through sediment-hosted aquifers and enrichment of novel symbionts in the deep terrestrial subsurface.</title>
        <authorList>
            <person name="Probst A.J."/>
            <person name="Ladd B."/>
            <person name="Jarett J.K."/>
            <person name="Geller-Mcgrath D.E."/>
            <person name="Sieber C.M.K."/>
            <person name="Emerson J.B."/>
            <person name="Anantharaman K."/>
            <person name="Thomas B.C."/>
            <person name="Malmstrom R."/>
            <person name="Stieglmeier M."/>
            <person name="Klingl A."/>
            <person name="Woyke T."/>
            <person name="Ryan C.M."/>
            <person name="Banfield J.F."/>
        </authorList>
    </citation>
    <scope>NUCLEOTIDE SEQUENCE [LARGE SCALE GENOMIC DNA]</scope>
</reference>
<organism evidence="2 3">
    <name type="scientific">Candidatus Roizmanbacteria bacterium CG03_land_8_20_14_0_80_39_12</name>
    <dbReference type="NCBI Taxonomy" id="1974847"/>
    <lineage>
        <taxon>Bacteria</taxon>
        <taxon>Candidatus Roizmaniibacteriota</taxon>
    </lineage>
</organism>
<evidence type="ECO:0000256" key="1">
    <source>
        <dbReference type="SAM" id="Phobius"/>
    </source>
</evidence>
<evidence type="ECO:0000313" key="2">
    <source>
        <dbReference type="EMBL" id="PIV08354.1"/>
    </source>
</evidence>
<accession>A0A2M7BS93</accession>
<feature type="transmembrane region" description="Helical" evidence="1">
    <location>
        <begin position="283"/>
        <end position="303"/>
    </location>
</feature>
<evidence type="ECO:0000313" key="3">
    <source>
        <dbReference type="Proteomes" id="UP000230119"/>
    </source>
</evidence>
<name>A0A2M7BS93_9BACT</name>
<comment type="caution">
    <text evidence="2">The sequence shown here is derived from an EMBL/GenBank/DDBJ whole genome shotgun (WGS) entry which is preliminary data.</text>
</comment>
<keyword evidence="1" id="KW-0472">Membrane</keyword>
<keyword evidence="1" id="KW-1133">Transmembrane helix</keyword>
<dbReference type="EMBL" id="PEVA01000138">
    <property type="protein sequence ID" value="PIV08354.1"/>
    <property type="molecule type" value="Genomic_DNA"/>
</dbReference>
<dbReference type="Proteomes" id="UP000230119">
    <property type="component" value="Unassembled WGS sequence"/>
</dbReference>
<sequence>MLYVTSVAAQEVNLSLDPPIVQVKIKPGKAIPIAYTVENKGDPTNLQFLIRPFTPVGQLGSLTVSSQLEGPVQFNLENTDSELEKPFFFPSREKRQAVLRISIPPGIPDGDYYYMILGETVPAFALAGQSTGVASAAIGSPLLITITESGITEVKASIAEFSFKPDLTFTIGNKTVRIVDNIKDVPIVCSLRNMGNNLIQPMGTIVDRVGTSKKEYPIIPQNILSNSQRVIKVAQENNAQANSTVVLAHLPIGYHTVSAKISFGENTPILFKELSFVALPIRLMSTTGMVLCVVLLFFILRFFQKGRKKGN</sequence>
<protein>
    <submittedName>
        <fullName evidence="2">Uncharacterized protein</fullName>
    </submittedName>
</protein>
<dbReference type="AlphaFoldDB" id="A0A2M7BS93"/>